<comment type="caution">
    <text evidence="2">The sequence shown here is derived from an EMBL/GenBank/DDBJ whole genome shotgun (WGS) entry which is preliminary data.</text>
</comment>
<feature type="compositionally biased region" description="Acidic residues" evidence="1">
    <location>
        <begin position="70"/>
        <end position="85"/>
    </location>
</feature>
<evidence type="ECO:0000313" key="3">
    <source>
        <dbReference type="Proteomes" id="UP001316803"/>
    </source>
</evidence>
<dbReference type="EMBL" id="JAKLMC020000056">
    <property type="protein sequence ID" value="KAK5947992.1"/>
    <property type="molecule type" value="Genomic_DNA"/>
</dbReference>
<feature type="compositionally biased region" description="Polar residues" evidence="1">
    <location>
        <begin position="87"/>
        <end position="97"/>
    </location>
</feature>
<accession>A0AAN8IHE8</accession>
<evidence type="ECO:0000256" key="1">
    <source>
        <dbReference type="SAM" id="MobiDB-lite"/>
    </source>
</evidence>
<dbReference type="AlphaFoldDB" id="A0AAN8IHE8"/>
<organism evidence="2 3">
    <name type="scientific">Knufia fluminis</name>
    <dbReference type="NCBI Taxonomy" id="191047"/>
    <lineage>
        <taxon>Eukaryota</taxon>
        <taxon>Fungi</taxon>
        <taxon>Dikarya</taxon>
        <taxon>Ascomycota</taxon>
        <taxon>Pezizomycotina</taxon>
        <taxon>Eurotiomycetes</taxon>
        <taxon>Chaetothyriomycetidae</taxon>
        <taxon>Chaetothyriales</taxon>
        <taxon>Trichomeriaceae</taxon>
        <taxon>Knufia</taxon>
    </lineage>
</organism>
<gene>
    <name evidence="2" type="ORF">OHC33_010976</name>
</gene>
<feature type="compositionally biased region" description="Acidic residues" evidence="1">
    <location>
        <begin position="16"/>
        <end position="28"/>
    </location>
</feature>
<proteinExistence type="predicted"/>
<keyword evidence="3" id="KW-1185">Reference proteome</keyword>
<dbReference type="Proteomes" id="UP001316803">
    <property type="component" value="Unassembled WGS sequence"/>
</dbReference>
<reference evidence="2 3" key="1">
    <citation type="submission" date="2022-12" db="EMBL/GenBank/DDBJ databases">
        <title>Genomic features and morphological characterization of a novel Knufia sp. strain isolated from spacecraft assembly facility.</title>
        <authorList>
            <person name="Teixeira M."/>
            <person name="Chander A.M."/>
            <person name="Stajich J.E."/>
            <person name="Venkateswaran K."/>
        </authorList>
    </citation>
    <scope>NUCLEOTIDE SEQUENCE [LARGE SCALE GENOMIC DNA]</scope>
    <source>
        <strain evidence="2 3">FJI-L2-BK-P2</strain>
    </source>
</reference>
<feature type="region of interest" description="Disordered" evidence="1">
    <location>
        <begin position="129"/>
        <end position="153"/>
    </location>
</feature>
<name>A0AAN8IHE8_9EURO</name>
<protein>
    <submittedName>
        <fullName evidence="2">Uncharacterized protein</fullName>
    </submittedName>
</protein>
<feature type="region of interest" description="Disordered" evidence="1">
    <location>
        <begin position="1"/>
        <end position="114"/>
    </location>
</feature>
<evidence type="ECO:0000313" key="2">
    <source>
        <dbReference type="EMBL" id="KAK5947992.1"/>
    </source>
</evidence>
<feature type="compositionally biased region" description="Low complexity" evidence="1">
    <location>
        <begin position="1"/>
        <end position="10"/>
    </location>
</feature>
<sequence length="153" mass="16389">MSDDATTADTVGTVSEADEVHDSDEEFVERDSEVWYSAEDYQDHVAMSEGSSEHGADDSEDDGNDHNEDDHADDADDDVDNDDGQDTQRMLDNNPTDVPQVVEGTFTHESPIASLSTVLRSLDVRTSDTANHARDLPEGVADASNGPSGGTST</sequence>